<reference evidence="1 2" key="1">
    <citation type="submission" date="2016-08" db="EMBL/GenBank/DDBJ databases">
        <authorList>
            <person name="Seilhamer J.J."/>
        </authorList>
    </citation>
    <scope>NUCLEOTIDE SEQUENCE [LARGE SCALE GENOMIC DNA]</scope>
    <source>
        <strain evidence="1 2">KT-27</strain>
    </source>
</reference>
<name>A0A2S3WB86_PSEPU</name>
<evidence type="ECO:0000313" key="1">
    <source>
        <dbReference type="EMBL" id="POF88196.1"/>
    </source>
</evidence>
<evidence type="ECO:0000313" key="2">
    <source>
        <dbReference type="Proteomes" id="UP000237194"/>
    </source>
</evidence>
<dbReference type="RefSeq" id="WP_103436401.1">
    <property type="nucleotide sequence ID" value="NZ_MIND01000018.1"/>
</dbReference>
<proteinExistence type="predicted"/>
<sequence length="103" mass="12051">MKKKPSHEQLMTLIAEAAIDFQQAEILRNSLKRELSAMYATYFRAHGRPGGAERTRFDFEDPAYQGVVQFTEGAYSRWFDQRALTTKLKRRLRGLVERLERAQ</sequence>
<comment type="caution">
    <text evidence="1">The sequence shown here is derived from an EMBL/GenBank/DDBJ whole genome shotgun (WGS) entry which is preliminary data.</text>
</comment>
<gene>
    <name evidence="1" type="ORF">BGP80_09525</name>
</gene>
<dbReference type="EMBL" id="MIND01000018">
    <property type="protein sequence ID" value="POF88196.1"/>
    <property type="molecule type" value="Genomic_DNA"/>
</dbReference>
<accession>A0A2S3WB86</accession>
<dbReference type="AlphaFoldDB" id="A0A2S3WB86"/>
<protein>
    <submittedName>
        <fullName evidence="1">Uncharacterized protein</fullName>
    </submittedName>
</protein>
<dbReference type="Proteomes" id="UP000237194">
    <property type="component" value="Unassembled WGS sequence"/>
</dbReference>
<reference evidence="1 2" key="2">
    <citation type="submission" date="2018-03" db="EMBL/GenBank/DDBJ databases">
        <title>Draft genome of Pseudomonas putida strain KT-27.</title>
        <authorList>
            <person name="Yoshizawa S."/>
            <person name="Khan N.H."/>
            <person name="Nishimura M."/>
            <person name="Chiura H.X."/>
            <person name="Ogura Y."/>
            <person name="Hayashi T."/>
            <person name="Kogure K."/>
        </authorList>
    </citation>
    <scope>NUCLEOTIDE SEQUENCE [LARGE SCALE GENOMIC DNA]</scope>
    <source>
        <strain evidence="1 2">KT-27</strain>
    </source>
</reference>
<organism evidence="1 2">
    <name type="scientific">Pseudomonas putida</name>
    <name type="common">Arthrobacter siderocapsulatus</name>
    <dbReference type="NCBI Taxonomy" id="303"/>
    <lineage>
        <taxon>Bacteria</taxon>
        <taxon>Pseudomonadati</taxon>
        <taxon>Pseudomonadota</taxon>
        <taxon>Gammaproteobacteria</taxon>
        <taxon>Pseudomonadales</taxon>
        <taxon>Pseudomonadaceae</taxon>
        <taxon>Pseudomonas</taxon>
    </lineage>
</organism>